<dbReference type="Proteomes" id="UP001156670">
    <property type="component" value="Unassembled WGS sequence"/>
</dbReference>
<proteinExistence type="predicted"/>
<accession>A0ABQ5XTV9</accession>
<organism evidence="1 2">
    <name type="scientific">Dyella acidisoli</name>
    <dbReference type="NCBI Taxonomy" id="1867834"/>
    <lineage>
        <taxon>Bacteria</taxon>
        <taxon>Pseudomonadati</taxon>
        <taxon>Pseudomonadota</taxon>
        <taxon>Gammaproteobacteria</taxon>
        <taxon>Lysobacterales</taxon>
        <taxon>Rhodanobacteraceae</taxon>
        <taxon>Dyella</taxon>
    </lineage>
</organism>
<dbReference type="Pfam" id="PF02585">
    <property type="entry name" value="PIG-L"/>
    <property type="match status" value="1"/>
</dbReference>
<reference evidence="2" key="1">
    <citation type="journal article" date="2019" name="Int. J. Syst. Evol. Microbiol.">
        <title>The Global Catalogue of Microorganisms (GCM) 10K type strain sequencing project: providing services to taxonomists for standard genome sequencing and annotation.</title>
        <authorList>
            <consortium name="The Broad Institute Genomics Platform"/>
            <consortium name="The Broad Institute Genome Sequencing Center for Infectious Disease"/>
            <person name="Wu L."/>
            <person name="Ma J."/>
        </authorList>
    </citation>
    <scope>NUCLEOTIDE SEQUENCE [LARGE SCALE GENOMIC DNA]</scope>
    <source>
        <strain evidence="2">NBRC 111980</strain>
    </source>
</reference>
<evidence type="ECO:0008006" key="3">
    <source>
        <dbReference type="Google" id="ProtNLM"/>
    </source>
</evidence>
<dbReference type="EMBL" id="BSOB01000061">
    <property type="protein sequence ID" value="GLQ95321.1"/>
    <property type="molecule type" value="Genomic_DNA"/>
</dbReference>
<dbReference type="PANTHER" id="PTHR12993">
    <property type="entry name" value="N-ACETYLGLUCOSAMINYL-PHOSPHATIDYLINOSITOL DE-N-ACETYLASE-RELATED"/>
    <property type="match status" value="1"/>
</dbReference>
<gene>
    <name evidence="1" type="ORF">GCM10007901_42760</name>
</gene>
<comment type="caution">
    <text evidence="1">The sequence shown here is derived from an EMBL/GenBank/DDBJ whole genome shotgun (WGS) entry which is preliminary data.</text>
</comment>
<evidence type="ECO:0000313" key="1">
    <source>
        <dbReference type="EMBL" id="GLQ95321.1"/>
    </source>
</evidence>
<protein>
    <recommendedName>
        <fullName evidence="3">PIG-L family deacetylase</fullName>
    </recommendedName>
</protein>
<keyword evidence="2" id="KW-1185">Reference proteome</keyword>
<dbReference type="InterPro" id="IPR003737">
    <property type="entry name" value="GlcNAc_PI_deacetylase-related"/>
</dbReference>
<dbReference type="InterPro" id="IPR024078">
    <property type="entry name" value="LmbE-like_dom_sf"/>
</dbReference>
<dbReference type="Gene3D" id="3.40.50.10320">
    <property type="entry name" value="LmbE-like"/>
    <property type="match status" value="1"/>
</dbReference>
<name>A0ABQ5XTV9_9GAMM</name>
<evidence type="ECO:0000313" key="2">
    <source>
        <dbReference type="Proteomes" id="UP001156670"/>
    </source>
</evidence>
<dbReference type="PANTHER" id="PTHR12993:SF29">
    <property type="entry name" value="BLR3841 PROTEIN"/>
    <property type="match status" value="1"/>
</dbReference>
<dbReference type="SUPFAM" id="SSF102588">
    <property type="entry name" value="LmbE-like"/>
    <property type="match status" value="1"/>
</dbReference>
<dbReference type="RefSeq" id="WP_284323002.1">
    <property type="nucleotide sequence ID" value="NZ_BSOB01000061.1"/>
</dbReference>
<sequence length="320" mass="35646">MPGWPVSAQTRLLVIAPHPDDETLGCGLLLQQVLAAGGDVRIILMTDGDNNPWPQRHLERRLIINDVARRRWGAKRRDEVMHALKQLGVPASALHPLGWHDMEVTRRLSDDLTGSIAAIRAVLEAFQPNLVCGPALRDSHPDHGAAHVLVRLALAGMDQAPALLAYLVHGAGDAPDCPLLIEAVAEQQPRKLQALAEHRTQMTLSGKRMRRLALSPERYMQVDTQVGDGRLPWRPPAVLHRWLRLLVATPAGVRDWPWLEAPLVRDADGSFRLEGAACRPVFVKLHLDWPSPWIFDHWGWREITTTLPLHGEEEIGPKLG</sequence>